<name>A0A365YSN0_9PROT</name>
<dbReference type="CDD" id="cd00555">
    <property type="entry name" value="Maf"/>
    <property type="match status" value="1"/>
</dbReference>
<dbReference type="InterPro" id="IPR029001">
    <property type="entry name" value="ITPase-like_fam"/>
</dbReference>
<comment type="caution">
    <text evidence="4">Lacks conserved residue(s) required for the propagation of feature annotation.</text>
</comment>
<dbReference type="GO" id="GO:0005737">
    <property type="term" value="C:cytoplasm"/>
    <property type="evidence" value="ECO:0007669"/>
    <property type="project" value="UniProtKB-SubCell"/>
</dbReference>
<comment type="catalytic activity">
    <reaction evidence="4">
        <text>a 2'-deoxyribonucleoside 5'-triphosphate + H2O = a 2'-deoxyribonucleoside 5'-phosphate + diphosphate + H(+)</text>
        <dbReference type="Rhea" id="RHEA:44644"/>
        <dbReference type="ChEBI" id="CHEBI:15377"/>
        <dbReference type="ChEBI" id="CHEBI:15378"/>
        <dbReference type="ChEBI" id="CHEBI:33019"/>
        <dbReference type="ChEBI" id="CHEBI:61560"/>
        <dbReference type="ChEBI" id="CHEBI:65317"/>
        <dbReference type="EC" id="3.6.1.9"/>
    </reaction>
</comment>
<dbReference type="EMBL" id="QEXL01000016">
    <property type="protein sequence ID" value="RBM05826.1"/>
    <property type="molecule type" value="Genomic_DNA"/>
</dbReference>
<dbReference type="Proteomes" id="UP000252680">
    <property type="component" value="Unassembled WGS sequence"/>
</dbReference>
<keyword evidence="3 4" id="KW-0546">Nucleotide metabolism</keyword>
<evidence type="ECO:0000256" key="3">
    <source>
        <dbReference type="ARBA" id="ARBA00023080"/>
    </source>
</evidence>
<dbReference type="Gene3D" id="3.90.950.10">
    <property type="match status" value="1"/>
</dbReference>
<dbReference type="PANTHER" id="PTHR43213">
    <property type="entry name" value="BIFUNCTIONAL DTTP/UTP PYROPHOSPHATASE/METHYLTRANSFERASE PROTEIN-RELATED"/>
    <property type="match status" value="1"/>
</dbReference>
<comment type="subcellular location">
    <subcellularLocation>
        <location evidence="4">Cytoplasm</location>
    </subcellularLocation>
</comment>
<accession>A0A365YSN0</accession>
<feature type="active site" description="Proton acceptor" evidence="4">
    <location>
        <position position="90"/>
    </location>
</feature>
<proteinExistence type="inferred from homology"/>
<comment type="similarity">
    <text evidence="4">Belongs to the Maf family.</text>
</comment>
<reference evidence="5 6" key="1">
    <citation type="submission" date="2018-05" db="EMBL/GenBank/DDBJ databases">
        <title>Komagataeibacter cocois sp. nov., for a novel cellulose- producing strain isolated from coconut milk.</title>
        <authorList>
            <person name="Liu L."/>
            <person name="Wang Y."/>
            <person name="Liu S."/>
            <person name="Bi J."/>
            <person name="Chen H."/>
            <person name="Deng J."/>
            <person name="Zhang C."/>
            <person name="Hu Q."/>
            <person name="Li C."/>
        </authorList>
    </citation>
    <scope>NUCLEOTIDE SEQUENCE [LARGE SCALE GENOMIC DNA]</scope>
    <source>
        <strain evidence="5 6">WE7</strain>
    </source>
</reference>
<dbReference type="AlphaFoldDB" id="A0A365YSN0"/>
<protein>
    <recommendedName>
        <fullName evidence="4">Nucleoside triphosphate pyrophosphatase</fullName>
        <ecNumber evidence="4">3.6.1.9</ecNumber>
    </recommendedName>
    <alternativeName>
        <fullName evidence="4">Nucleotide pyrophosphatase</fullName>
        <shortName evidence="4">Nucleotide PPase</shortName>
    </alternativeName>
</protein>
<evidence type="ECO:0000313" key="6">
    <source>
        <dbReference type="Proteomes" id="UP000252680"/>
    </source>
</evidence>
<dbReference type="GO" id="GO:0009117">
    <property type="term" value="P:nucleotide metabolic process"/>
    <property type="evidence" value="ECO:0007669"/>
    <property type="project" value="UniProtKB-KW"/>
</dbReference>
<dbReference type="PANTHER" id="PTHR43213:SF5">
    <property type="entry name" value="BIFUNCTIONAL DTTP_UTP PYROPHOSPHATASE_METHYLTRANSFERASE PROTEIN-RELATED"/>
    <property type="match status" value="1"/>
</dbReference>
<dbReference type="Pfam" id="PF02545">
    <property type="entry name" value="Maf"/>
    <property type="match status" value="1"/>
</dbReference>
<keyword evidence="4" id="KW-0963">Cytoplasm</keyword>
<dbReference type="RefSeq" id="WP_113596597.1">
    <property type="nucleotide sequence ID" value="NZ_QEXL01000016.1"/>
</dbReference>
<comment type="catalytic activity">
    <reaction evidence="4">
        <text>a ribonucleoside 5'-triphosphate + H2O = a ribonucleoside 5'-phosphate + diphosphate + H(+)</text>
        <dbReference type="Rhea" id="RHEA:23996"/>
        <dbReference type="ChEBI" id="CHEBI:15377"/>
        <dbReference type="ChEBI" id="CHEBI:15378"/>
        <dbReference type="ChEBI" id="CHEBI:33019"/>
        <dbReference type="ChEBI" id="CHEBI:58043"/>
        <dbReference type="ChEBI" id="CHEBI:61557"/>
        <dbReference type="EC" id="3.6.1.9"/>
    </reaction>
</comment>
<dbReference type="GO" id="GO:0047429">
    <property type="term" value="F:nucleoside triphosphate diphosphatase activity"/>
    <property type="evidence" value="ECO:0007669"/>
    <property type="project" value="UniProtKB-EC"/>
</dbReference>
<evidence type="ECO:0000256" key="2">
    <source>
        <dbReference type="ARBA" id="ARBA00022801"/>
    </source>
</evidence>
<dbReference type="InterPro" id="IPR003697">
    <property type="entry name" value="Maf-like"/>
</dbReference>
<comment type="caution">
    <text evidence="5">The sequence shown here is derived from an EMBL/GenBank/DDBJ whole genome shotgun (WGS) entry which is preliminary data.</text>
</comment>
<dbReference type="OrthoDB" id="9813962at2"/>
<dbReference type="EC" id="3.6.1.9" evidence="4"/>
<keyword evidence="6" id="KW-1185">Reference proteome</keyword>
<comment type="function">
    <text evidence="4">Nucleoside triphosphate pyrophosphatase. May have a dual role in cell division arrest and in preventing the incorporation of modified nucleotides into cellular nucleic acids.</text>
</comment>
<comment type="cofactor">
    <cofactor evidence="1 4">
        <name>a divalent metal cation</name>
        <dbReference type="ChEBI" id="CHEBI:60240"/>
    </cofactor>
</comment>
<dbReference type="HAMAP" id="MF_00528">
    <property type="entry name" value="Maf"/>
    <property type="match status" value="1"/>
</dbReference>
<evidence type="ECO:0000256" key="4">
    <source>
        <dbReference type="HAMAP-Rule" id="MF_00528"/>
    </source>
</evidence>
<evidence type="ECO:0000256" key="1">
    <source>
        <dbReference type="ARBA" id="ARBA00001968"/>
    </source>
</evidence>
<organism evidence="5 6">
    <name type="scientific">Novacetimonas cocois</name>
    <dbReference type="NCBI Taxonomy" id="1747507"/>
    <lineage>
        <taxon>Bacteria</taxon>
        <taxon>Pseudomonadati</taxon>
        <taxon>Pseudomonadota</taxon>
        <taxon>Alphaproteobacteria</taxon>
        <taxon>Acetobacterales</taxon>
        <taxon>Acetobacteraceae</taxon>
        <taxon>Novacetimonas</taxon>
    </lineage>
</organism>
<evidence type="ECO:0000313" key="5">
    <source>
        <dbReference type="EMBL" id="RBM05826.1"/>
    </source>
</evidence>
<dbReference type="PIRSF" id="PIRSF006305">
    <property type="entry name" value="Maf"/>
    <property type="match status" value="1"/>
</dbReference>
<dbReference type="SUPFAM" id="SSF52972">
    <property type="entry name" value="ITPase-like"/>
    <property type="match status" value="1"/>
</dbReference>
<keyword evidence="2 4" id="KW-0378">Hydrolase</keyword>
<gene>
    <name evidence="5" type="ORF">NJLHNGOC_12160</name>
</gene>
<sequence length="213" mass="23668">MSDDSNLVLKNVSLQTESPRIVLASQSSARRMLLESAGLVISCRPAAIDEGIIKQRCRASGRDADATAMELAWAKAARIVDEDAIVIGADQILSCDGEWFDKPADITAARAQLTRLRGRGHVLHTAVAVMRDGRRLWHHLARPRLWMREFSDDFLDRYLRLEGAGVLSSVGAYRLEGPGLHLFDRMEGDHDAILGLPRMALLEFLRQQGVVRT</sequence>